<dbReference type="Pfam" id="PF05739">
    <property type="entry name" value="SNARE"/>
    <property type="match status" value="1"/>
</dbReference>
<dbReference type="InterPro" id="IPR000727">
    <property type="entry name" value="T_SNARE_dom"/>
</dbReference>
<accession>A0A5J5DND3</accession>
<keyword evidence="1" id="KW-0175">Coiled coil</keyword>
<evidence type="ECO:0000313" key="5">
    <source>
        <dbReference type="EMBL" id="KAA8594984.1"/>
    </source>
</evidence>
<feature type="region of interest" description="Disordered" evidence="2">
    <location>
        <begin position="748"/>
        <end position="813"/>
    </location>
</feature>
<reference evidence="5 6" key="1">
    <citation type="submission" date="2019-08" db="EMBL/GenBank/DDBJ databases">
        <title>A chromosome-level genome assembly, high-density linkage maps, and genome scans reveal the genomic architecture of hybrid incompatibilities underlying speciation via character displacement in darters (Percidae: Etheostominae).</title>
        <authorList>
            <person name="Moran R.L."/>
            <person name="Catchen J.M."/>
            <person name="Fuller R.C."/>
        </authorList>
    </citation>
    <scope>NUCLEOTIDE SEQUENCE [LARGE SCALE GENOMIC DNA]</scope>
    <source>
        <strain evidence="5">EspeVRDwgs_2016</strain>
        <tissue evidence="5">Muscle</tissue>
    </source>
</reference>
<evidence type="ECO:0000256" key="3">
    <source>
        <dbReference type="SAM" id="Phobius"/>
    </source>
</evidence>
<dbReference type="AlphaFoldDB" id="A0A5J5DND3"/>
<gene>
    <name evidence="5" type="ORF">FQN60_012119</name>
</gene>
<name>A0A5J5DND3_9PERO</name>
<keyword evidence="3" id="KW-0812">Transmembrane</keyword>
<evidence type="ECO:0000256" key="2">
    <source>
        <dbReference type="SAM" id="MobiDB-lite"/>
    </source>
</evidence>
<keyword evidence="6" id="KW-1185">Reference proteome</keyword>
<evidence type="ECO:0000313" key="6">
    <source>
        <dbReference type="Proteomes" id="UP000327493"/>
    </source>
</evidence>
<comment type="caution">
    <text evidence="5">The sequence shown here is derived from an EMBL/GenBank/DDBJ whole genome shotgun (WGS) entry which is preliminary data.</text>
</comment>
<dbReference type="CDD" id="cd15852">
    <property type="entry name" value="SNARE_Syntaxin8"/>
    <property type="match status" value="1"/>
</dbReference>
<protein>
    <recommendedName>
        <fullName evidence="4">t-SNARE coiled-coil homology domain-containing protein</fullName>
    </recommendedName>
</protein>
<proteinExistence type="predicted"/>
<keyword evidence="3" id="KW-1133">Transmembrane helix</keyword>
<evidence type="ECO:0000256" key="1">
    <source>
        <dbReference type="ARBA" id="ARBA00023054"/>
    </source>
</evidence>
<sequence length="813" mass="89205">MGAGAGTSGGVVANPWLINESEETSGLTFGEIKQQQQRVIEVSLFLLSTLACYSYNNRSMAEWAQDAGLDALAAVISRQKIMGKEIGNELEEQNGFFFSSSNQRLLLFAHQLEEVGNYTTAVEIIDDLAHLVDKTDDRIRNETRRVKLVETKSASCGMLVVIVLLLIAIIVVATLAGHVFGADPQELVPTADAALALLVDRDDVDGKLPPLTGFVCLQDVHLDSCKIAKRLRRQQYIPSSTLLAPAIQKARGGHHRSSAVNLLHISLLHRRLCHDPWEWRLTPSVTYQHNVLPAAPTGWQSHAVRKQRKKERHIVAVASSRVVATVEADSSTLPSRQLVQLHVETTPSGMKLSANVSLPTAITSTAKNKTPYPTACEQGTSSRAAGVLNKVCISYCLYSHSTLTDQGERRGVHWEQATPVQLPISSIYTSFITILFLSSSETLGDRGIISHWLVLMLHLNFHLQPTTCPARENATKTRVGSSKGGQKQDTHLDIYRDLVRHGVEVRVTGQLRVVLVFVAESVQPAEDDFYVSGCYPVLQHRGVVKVVRRRSAVQRAEGDEPAGQRVHVGVGVRAHGLLLVLLRDNGPVWLIVHLPALGRVKLKGYPSFTVVHGLVNNHGFGSRREKLQAHISDLKLLTEGQSQGDILRVLDEVLGLPASEVVRVVQVRQVRWWVVLFGVRGIAGVAVPGPLIPFLRRCHHAVAIGRLAAGAGYLYFLAEGGVDEVRDATPWVAVLVVAGVRGRSLSREQTHPVAAERAPARQGRGEQHSKHNIHSPYHGRSLGPQVSLQLEEKGKAASVTEERGRERERERES</sequence>
<organism evidence="5 6">
    <name type="scientific">Etheostoma spectabile</name>
    <name type="common">orangethroat darter</name>
    <dbReference type="NCBI Taxonomy" id="54343"/>
    <lineage>
        <taxon>Eukaryota</taxon>
        <taxon>Metazoa</taxon>
        <taxon>Chordata</taxon>
        <taxon>Craniata</taxon>
        <taxon>Vertebrata</taxon>
        <taxon>Euteleostomi</taxon>
        <taxon>Actinopterygii</taxon>
        <taxon>Neopterygii</taxon>
        <taxon>Teleostei</taxon>
        <taxon>Neoteleostei</taxon>
        <taxon>Acanthomorphata</taxon>
        <taxon>Eupercaria</taxon>
        <taxon>Perciformes</taxon>
        <taxon>Percoidei</taxon>
        <taxon>Percidae</taxon>
        <taxon>Etheostomatinae</taxon>
        <taxon>Etheostoma</taxon>
    </lineage>
</organism>
<feature type="domain" description="T-SNARE coiled-coil homology" evidence="4">
    <location>
        <begin position="123"/>
        <end position="173"/>
    </location>
</feature>
<dbReference type="SUPFAM" id="SSF58038">
    <property type="entry name" value="SNARE fusion complex"/>
    <property type="match status" value="1"/>
</dbReference>
<dbReference type="EMBL" id="VOFY01000002">
    <property type="protein sequence ID" value="KAA8594984.1"/>
    <property type="molecule type" value="Genomic_DNA"/>
</dbReference>
<keyword evidence="3" id="KW-0472">Membrane</keyword>
<dbReference type="Proteomes" id="UP000327493">
    <property type="component" value="Chromosome 2"/>
</dbReference>
<evidence type="ECO:0000259" key="4">
    <source>
        <dbReference type="Pfam" id="PF05739"/>
    </source>
</evidence>
<feature type="compositionally biased region" description="Basic and acidic residues" evidence="2">
    <location>
        <begin position="790"/>
        <end position="813"/>
    </location>
</feature>
<dbReference type="Gene3D" id="1.20.5.110">
    <property type="match status" value="1"/>
</dbReference>
<feature type="transmembrane region" description="Helical" evidence="3">
    <location>
        <begin position="154"/>
        <end position="180"/>
    </location>
</feature>
<dbReference type="InterPro" id="IPR041875">
    <property type="entry name" value="Syntaxin-8_SNARE"/>
</dbReference>